<protein>
    <submittedName>
        <fullName evidence="1">Uncharacterized protein</fullName>
    </submittedName>
</protein>
<dbReference type="Proteomes" id="UP001370758">
    <property type="component" value="Unassembled WGS sequence"/>
</dbReference>
<dbReference type="EMBL" id="JAVHJL010000002">
    <property type="protein sequence ID" value="KAK6509643.1"/>
    <property type="molecule type" value="Genomic_DNA"/>
</dbReference>
<evidence type="ECO:0000313" key="1">
    <source>
        <dbReference type="EMBL" id="KAK6509643.1"/>
    </source>
</evidence>
<sequence length="306" mass="35055">MGLRICLWYSFTVFIDPFLRETKAILILNELSTCIGADPSLEVWVIEYRPYWFDIIEQLDDPISEILQIMNDYYIDAEYCPVSEEDDVLGTGQSLERYGQMLHRILPIFNESAPYILEHGSDSDVKLWDEVGDTLSAYLKLLEKLYVEMLSAALWLARIPGYNYSQGNYETLEHAVVCVIVNCTYVDEAEKRLPKSEVEARYNVEFDEDAQQKFVDAVKSIAIKFELQLNIINGLVSWESGLESSNLEFFEAIFSDFDGMGKSLKSVIGSIRSWLKCRSSKIWPLLEALEKFPSVGGLVEELSRDL</sequence>
<accession>A0AAV9WJE4</accession>
<dbReference type="AlphaFoldDB" id="A0AAV9WJE4"/>
<organism evidence="1 2">
    <name type="scientific">Arthrobotrys musiformis</name>
    <dbReference type="NCBI Taxonomy" id="47236"/>
    <lineage>
        <taxon>Eukaryota</taxon>
        <taxon>Fungi</taxon>
        <taxon>Dikarya</taxon>
        <taxon>Ascomycota</taxon>
        <taxon>Pezizomycotina</taxon>
        <taxon>Orbiliomycetes</taxon>
        <taxon>Orbiliales</taxon>
        <taxon>Orbiliaceae</taxon>
        <taxon>Arthrobotrys</taxon>
    </lineage>
</organism>
<gene>
    <name evidence="1" type="ORF">TWF481_004375</name>
</gene>
<name>A0AAV9WJE4_9PEZI</name>
<reference evidence="1 2" key="1">
    <citation type="submission" date="2023-08" db="EMBL/GenBank/DDBJ databases">
        <authorList>
            <person name="Palmer J.M."/>
        </authorList>
    </citation>
    <scope>NUCLEOTIDE SEQUENCE [LARGE SCALE GENOMIC DNA]</scope>
    <source>
        <strain evidence="1 2">TWF481</strain>
    </source>
</reference>
<evidence type="ECO:0000313" key="2">
    <source>
        <dbReference type="Proteomes" id="UP001370758"/>
    </source>
</evidence>
<proteinExistence type="predicted"/>
<comment type="caution">
    <text evidence="1">The sequence shown here is derived from an EMBL/GenBank/DDBJ whole genome shotgun (WGS) entry which is preliminary data.</text>
</comment>
<keyword evidence="2" id="KW-1185">Reference proteome</keyword>